<dbReference type="InterPro" id="IPR001304">
    <property type="entry name" value="C-type_lectin-like"/>
</dbReference>
<sequence length="179" mass="20622">GWTLLCSLLICHSKCAVLFCTTEETASALLVVTDACVVETEMKCCVKWEKFGTSSYYVSTEMKNWEDSRVDCYRRGAHLVIINSEAEQDFTRQFKKQTWIGLTDRETEGKWKWVDGTQLNTSYWGPGEPNSKGGRNEDCGEIRFHDKKNSWNDEPCGNRNFWICEKPVTQAVFRANHID</sequence>
<keyword evidence="6" id="KW-1185">Reference proteome</keyword>
<reference evidence="5" key="1">
    <citation type="submission" date="2019-06" db="EMBL/GenBank/DDBJ databases">
        <authorList>
            <consortium name="Wellcome Sanger Institute Data Sharing"/>
        </authorList>
    </citation>
    <scope>NUCLEOTIDE SEQUENCE [LARGE SCALE GENOMIC DNA]</scope>
</reference>
<accession>A0A668AGU4</accession>
<dbReference type="AlphaFoldDB" id="A0A668AGU4"/>
<feature type="signal peptide" evidence="3">
    <location>
        <begin position="1"/>
        <end position="16"/>
    </location>
</feature>
<proteinExistence type="predicted"/>
<dbReference type="InterPro" id="IPR016186">
    <property type="entry name" value="C-type_lectin-like/link_sf"/>
</dbReference>
<keyword evidence="3" id="KW-0732">Signal</keyword>
<dbReference type="PANTHER" id="PTHR22803">
    <property type="entry name" value="MANNOSE, PHOSPHOLIPASE, LECTIN RECEPTOR RELATED"/>
    <property type="match status" value="1"/>
</dbReference>
<dbReference type="CDD" id="cd03590">
    <property type="entry name" value="CLECT_DC-SIGN_like"/>
    <property type="match status" value="1"/>
</dbReference>
<evidence type="ECO:0000256" key="3">
    <source>
        <dbReference type="SAM" id="SignalP"/>
    </source>
</evidence>
<reference evidence="5" key="3">
    <citation type="submission" date="2025-09" db="UniProtKB">
        <authorList>
            <consortium name="Ensembl"/>
        </authorList>
    </citation>
    <scope>IDENTIFICATION</scope>
</reference>
<dbReference type="Pfam" id="PF00059">
    <property type="entry name" value="Lectin_C"/>
    <property type="match status" value="1"/>
</dbReference>
<evidence type="ECO:0000313" key="6">
    <source>
        <dbReference type="Proteomes" id="UP000472263"/>
    </source>
</evidence>
<dbReference type="SUPFAM" id="SSF56436">
    <property type="entry name" value="C-type lectin-like"/>
    <property type="match status" value="1"/>
</dbReference>
<dbReference type="InterPro" id="IPR050111">
    <property type="entry name" value="C-type_lectin/snaclec_domain"/>
</dbReference>
<feature type="domain" description="C-type lectin" evidence="4">
    <location>
        <begin position="51"/>
        <end position="165"/>
    </location>
</feature>
<reference evidence="5" key="2">
    <citation type="submission" date="2025-08" db="UniProtKB">
        <authorList>
            <consortium name="Ensembl"/>
        </authorList>
    </citation>
    <scope>IDENTIFICATION</scope>
</reference>
<dbReference type="InterPro" id="IPR018378">
    <property type="entry name" value="C-type_lectin_CS"/>
</dbReference>
<evidence type="ECO:0000259" key="4">
    <source>
        <dbReference type="PROSITE" id="PS50041"/>
    </source>
</evidence>
<keyword evidence="1" id="KW-0430">Lectin</keyword>
<dbReference type="InParanoid" id="A0A668AGU4"/>
<dbReference type="GO" id="GO:0030246">
    <property type="term" value="F:carbohydrate binding"/>
    <property type="evidence" value="ECO:0007669"/>
    <property type="project" value="UniProtKB-KW"/>
</dbReference>
<dbReference type="SMART" id="SM00034">
    <property type="entry name" value="CLECT"/>
    <property type="match status" value="1"/>
</dbReference>
<name>A0A668AGU4_9TELE</name>
<evidence type="ECO:0000256" key="1">
    <source>
        <dbReference type="ARBA" id="ARBA00022734"/>
    </source>
</evidence>
<dbReference type="GeneTree" id="ENSGT01020000230338"/>
<dbReference type="Gene3D" id="3.10.100.10">
    <property type="entry name" value="Mannose-Binding Protein A, subunit A"/>
    <property type="match status" value="1"/>
</dbReference>
<protein>
    <recommendedName>
        <fullName evidence="4">C-type lectin domain-containing protein</fullName>
    </recommendedName>
</protein>
<dbReference type="InterPro" id="IPR033989">
    <property type="entry name" value="CD209-like_CTLD"/>
</dbReference>
<dbReference type="PROSITE" id="PS50041">
    <property type="entry name" value="C_TYPE_LECTIN_2"/>
    <property type="match status" value="1"/>
</dbReference>
<dbReference type="Ensembl" id="ENSMMDT00005048138.1">
    <property type="protein sequence ID" value="ENSMMDP00005047199.1"/>
    <property type="gene ID" value="ENSMMDG00005021537.1"/>
</dbReference>
<organism evidence="5 6">
    <name type="scientific">Myripristis murdjan</name>
    <name type="common">pinecone soldierfish</name>
    <dbReference type="NCBI Taxonomy" id="586833"/>
    <lineage>
        <taxon>Eukaryota</taxon>
        <taxon>Metazoa</taxon>
        <taxon>Chordata</taxon>
        <taxon>Craniata</taxon>
        <taxon>Vertebrata</taxon>
        <taxon>Euteleostomi</taxon>
        <taxon>Actinopterygii</taxon>
        <taxon>Neopterygii</taxon>
        <taxon>Teleostei</taxon>
        <taxon>Neoteleostei</taxon>
        <taxon>Acanthomorphata</taxon>
        <taxon>Holocentriformes</taxon>
        <taxon>Holocentridae</taxon>
        <taxon>Myripristis</taxon>
    </lineage>
</organism>
<feature type="chain" id="PRO_5025492818" description="C-type lectin domain-containing protein" evidence="3">
    <location>
        <begin position="17"/>
        <end position="179"/>
    </location>
</feature>
<dbReference type="PROSITE" id="PS00615">
    <property type="entry name" value="C_TYPE_LECTIN_1"/>
    <property type="match status" value="1"/>
</dbReference>
<evidence type="ECO:0000256" key="2">
    <source>
        <dbReference type="ARBA" id="ARBA00023157"/>
    </source>
</evidence>
<dbReference type="Proteomes" id="UP000472263">
    <property type="component" value="Chromosome 1"/>
</dbReference>
<dbReference type="InterPro" id="IPR016187">
    <property type="entry name" value="CTDL_fold"/>
</dbReference>
<evidence type="ECO:0000313" key="5">
    <source>
        <dbReference type="Ensembl" id="ENSMMDP00005047199.1"/>
    </source>
</evidence>
<keyword evidence="2" id="KW-1015">Disulfide bond</keyword>